<dbReference type="EMBL" id="JAHFXF010000077">
    <property type="protein sequence ID" value="KAG9697423.1"/>
    <property type="molecule type" value="Genomic_DNA"/>
</dbReference>
<accession>A0A9P8ESV2</accession>
<dbReference type="Pfam" id="PF07731">
    <property type="entry name" value="Cu-oxidase_2"/>
    <property type="match status" value="1"/>
</dbReference>
<dbReference type="GO" id="GO:0005507">
    <property type="term" value="F:copper ion binding"/>
    <property type="evidence" value="ECO:0007669"/>
    <property type="project" value="InterPro"/>
</dbReference>
<evidence type="ECO:0000256" key="3">
    <source>
        <dbReference type="ARBA" id="ARBA00023002"/>
    </source>
</evidence>
<evidence type="ECO:0000256" key="2">
    <source>
        <dbReference type="ARBA" id="ARBA00022723"/>
    </source>
</evidence>
<dbReference type="PROSITE" id="PS00080">
    <property type="entry name" value="MULTICOPPER_OXIDASE2"/>
    <property type="match status" value="1"/>
</dbReference>
<proteinExistence type="inferred from homology"/>
<dbReference type="OrthoDB" id="2121828at2759"/>
<dbReference type="CDD" id="cd13901">
    <property type="entry name" value="CuRO_3_MaLCC_like"/>
    <property type="match status" value="1"/>
</dbReference>
<evidence type="ECO:0000259" key="7">
    <source>
        <dbReference type="Pfam" id="PF07732"/>
    </source>
</evidence>
<dbReference type="FunFam" id="2.60.40.420:FF:000021">
    <property type="entry name" value="Extracellular dihydrogeodin oxidase/laccase"/>
    <property type="match status" value="1"/>
</dbReference>
<dbReference type="InterPro" id="IPR011707">
    <property type="entry name" value="Cu-oxidase-like_N"/>
</dbReference>
<dbReference type="PROSITE" id="PS00079">
    <property type="entry name" value="MULTICOPPER_OXIDASE1"/>
    <property type="match status" value="1"/>
</dbReference>
<dbReference type="InterPro" id="IPR008972">
    <property type="entry name" value="Cupredoxin"/>
</dbReference>
<name>A0A9P8ESV2_AURME</name>
<dbReference type="PANTHER" id="PTHR11709">
    <property type="entry name" value="MULTI-COPPER OXIDASE"/>
    <property type="match status" value="1"/>
</dbReference>
<feature type="non-terminal residue" evidence="8">
    <location>
        <position position="1"/>
    </location>
</feature>
<dbReference type="InterPro" id="IPR011706">
    <property type="entry name" value="Cu-oxidase_C"/>
</dbReference>
<dbReference type="CDD" id="cd13854">
    <property type="entry name" value="CuRO_1_MaLCC_like"/>
    <property type="match status" value="1"/>
</dbReference>
<reference evidence="8" key="1">
    <citation type="journal article" date="2021" name="J Fungi (Basel)">
        <title>Virulence traits and population genomics of the black yeast Aureobasidium melanogenum.</title>
        <authorList>
            <person name="Cernosa A."/>
            <person name="Sun X."/>
            <person name="Gostincar C."/>
            <person name="Fang C."/>
            <person name="Gunde-Cimerman N."/>
            <person name="Song Z."/>
        </authorList>
    </citation>
    <scope>NUCLEOTIDE SEQUENCE</scope>
    <source>
        <strain evidence="8">EXF-9911</strain>
    </source>
</reference>
<feature type="domain" description="Plastocyanin-like" evidence="7">
    <location>
        <begin position="134"/>
        <end position="248"/>
    </location>
</feature>
<dbReference type="InterPro" id="IPR001117">
    <property type="entry name" value="Cu-oxidase_2nd"/>
</dbReference>
<comment type="similarity">
    <text evidence="1">Belongs to the multicopper oxidase family.</text>
</comment>
<dbReference type="PANTHER" id="PTHR11709:SF145">
    <property type="entry name" value="LCC1"/>
    <property type="match status" value="1"/>
</dbReference>
<feature type="domain" description="Plastocyanin-like" evidence="6">
    <location>
        <begin position="497"/>
        <end position="613"/>
    </location>
</feature>
<dbReference type="Proteomes" id="UP000779574">
    <property type="component" value="Unassembled WGS sequence"/>
</dbReference>
<evidence type="ECO:0000259" key="6">
    <source>
        <dbReference type="Pfam" id="PF07731"/>
    </source>
</evidence>
<protein>
    <submittedName>
        <fullName evidence="8">Multicopper oxidase</fullName>
    </submittedName>
</protein>
<evidence type="ECO:0000313" key="9">
    <source>
        <dbReference type="Proteomes" id="UP000779574"/>
    </source>
</evidence>
<dbReference type="InterPro" id="IPR033138">
    <property type="entry name" value="Cu_oxidase_CS"/>
</dbReference>
<evidence type="ECO:0000256" key="4">
    <source>
        <dbReference type="ARBA" id="ARBA00023008"/>
    </source>
</evidence>
<keyword evidence="2" id="KW-0479">Metal-binding</keyword>
<feature type="domain" description="Plastocyanin-like" evidence="5">
    <location>
        <begin position="258"/>
        <end position="402"/>
    </location>
</feature>
<dbReference type="SUPFAM" id="SSF49503">
    <property type="entry name" value="Cupredoxins"/>
    <property type="match status" value="3"/>
</dbReference>
<evidence type="ECO:0000313" key="8">
    <source>
        <dbReference type="EMBL" id="KAG9697423.1"/>
    </source>
</evidence>
<dbReference type="Pfam" id="PF07732">
    <property type="entry name" value="Cu-oxidase_3"/>
    <property type="match status" value="1"/>
</dbReference>
<evidence type="ECO:0000256" key="1">
    <source>
        <dbReference type="ARBA" id="ARBA00010609"/>
    </source>
</evidence>
<dbReference type="CDD" id="cd13880">
    <property type="entry name" value="CuRO_2_MaLCC_like"/>
    <property type="match status" value="1"/>
</dbReference>
<dbReference type="InterPro" id="IPR002355">
    <property type="entry name" value="Cu_oxidase_Cu_BS"/>
</dbReference>
<dbReference type="FunFam" id="2.60.40.420:FF:000045">
    <property type="entry name" value="Laccase 2"/>
    <property type="match status" value="1"/>
</dbReference>
<sequence length="647" mass="71058">MVSWGRLILHAFSFSPLSDNGLAAIYQPDKASFAIPAPQPPKNVLGGINAGSFHGPAFVSNGMQSLQNALGANMQDGNSSLGSFEAPTLPPFLTNGGTPLPFGFPWGQSTANNTNYYNTTPNTGVTRYYDFEISAGRIAPDGVFKDGILINGQFPGPTIEANWGDMISVTVTNSLDEGTSLHWHAGLLQKATPWYDGVPSIMQCPIAPGKSFTYVFQADLYGTSWYHSHFSAQYAGGAAGAMVIYGPKNVDYDIDLGPVILSDWYHEGYYTLVEQTMSKASDKTPQPASNNNLINGKMNFPCYEGVNCTANAGVSKFPFTSGKKHRLRLINMSAEAMQKFSIDGHKMTVIANDFVPVEPYEVSVVTLGVGQRTDIIVEADGDPTDSVWMRSNIKYCSLTDGTVDEAVAAIYYEQADNTTIPTSKSSVTTTQLSYCNNDDLSVTKPFFPITPDPNPSTTEDLVIEYRTNETDFNLWFVNNVSFRGDYNNPILLEAKLGNLDFPEENHVMNFGSNKTVRLVVYNYFSFSGHPMHMHGHNIYVLAEGFGEWDNKVTNPSNPQRRDTVWVQAAKDKDTPAYVVLQIDQDNPGVWPFHCHIAWHVSAGLYASILERPDDIKNMNVPGVMAQSCRDWSVFTGQAIVDQIDSGL</sequence>
<keyword evidence="3" id="KW-0560">Oxidoreductase</keyword>
<gene>
    <name evidence="8" type="ORF">KCU76_g3019</name>
</gene>
<keyword evidence="4" id="KW-0186">Copper</keyword>
<dbReference type="AlphaFoldDB" id="A0A9P8ESV2"/>
<organism evidence="8 9">
    <name type="scientific">Aureobasidium melanogenum</name>
    <name type="common">Aureobasidium pullulans var. melanogenum</name>
    <dbReference type="NCBI Taxonomy" id="46634"/>
    <lineage>
        <taxon>Eukaryota</taxon>
        <taxon>Fungi</taxon>
        <taxon>Dikarya</taxon>
        <taxon>Ascomycota</taxon>
        <taxon>Pezizomycotina</taxon>
        <taxon>Dothideomycetes</taxon>
        <taxon>Dothideomycetidae</taxon>
        <taxon>Dothideales</taxon>
        <taxon>Saccotheciaceae</taxon>
        <taxon>Aureobasidium</taxon>
    </lineage>
</organism>
<dbReference type="Gene3D" id="2.60.40.420">
    <property type="entry name" value="Cupredoxins - blue copper proteins"/>
    <property type="match status" value="3"/>
</dbReference>
<dbReference type="GO" id="GO:0016491">
    <property type="term" value="F:oxidoreductase activity"/>
    <property type="evidence" value="ECO:0007669"/>
    <property type="project" value="UniProtKB-KW"/>
</dbReference>
<reference evidence="8" key="2">
    <citation type="submission" date="2021-08" db="EMBL/GenBank/DDBJ databases">
        <authorList>
            <person name="Gostincar C."/>
            <person name="Sun X."/>
            <person name="Song Z."/>
            <person name="Gunde-Cimerman N."/>
        </authorList>
    </citation>
    <scope>NUCLEOTIDE SEQUENCE</scope>
    <source>
        <strain evidence="8">EXF-9911</strain>
    </source>
</reference>
<dbReference type="Pfam" id="PF00394">
    <property type="entry name" value="Cu-oxidase"/>
    <property type="match status" value="1"/>
</dbReference>
<comment type="caution">
    <text evidence="8">The sequence shown here is derived from an EMBL/GenBank/DDBJ whole genome shotgun (WGS) entry which is preliminary data.</text>
</comment>
<evidence type="ECO:0000259" key="5">
    <source>
        <dbReference type="Pfam" id="PF00394"/>
    </source>
</evidence>
<dbReference type="InterPro" id="IPR045087">
    <property type="entry name" value="Cu-oxidase_fam"/>
</dbReference>